<evidence type="ECO:0000256" key="1">
    <source>
        <dbReference type="ARBA" id="ARBA00006484"/>
    </source>
</evidence>
<dbReference type="SUPFAM" id="SSF51735">
    <property type="entry name" value="NAD(P)-binding Rossmann-fold domains"/>
    <property type="match status" value="1"/>
</dbReference>
<dbReference type="PANTHER" id="PTHR24322">
    <property type="entry name" value="PKSB"/>
    <property type="match status" value="1"/>
</dbReference>
<organism evidence="4 5">
    <name type="scientific">Aspergillus oryzae</name>
    <name type="common">Yellow koji mold</name>
    <dbReference type="NCBI Taxonomy" id="5062"/>
    <lineage>
        <taxon>Eukaryota</taxon>
        <taxon>Fungi</taxon>
        <taxon>Dikarya</taxon>
        <taxon>Ascomycota</taxon>
        <taxon>Pezizomycotina</taxon>
        <taxon>Eurotiomycetes</taxon>
        <taxon>Eurotiomycetidae</taxon>
        <taxon>Eurotiales</taxon>
        <taxon>Aspergillaceae</taxon>
        <taxon>Aspergillus</taxon>
        <taxon>Aspergillus subgen. Circumdati</taxon>
    </lineage>
</organism>
<name>A0AAN5BQ62_ASPOZ</name>
<evidence type="ECO:0000313" key="4">
    <source>
        <dbReference type="EMBL" id="GMG27058.1"/>
    </source>
</evidence>
<dbReference type="PRINTS" id="PR00080">
    <property type="entry name" value="SDRFAMILY"/>
</dbReference>
<evidence type="ECO:0000256" key="3">
    <source>
        <dbReference type="RuleBase" id="RU000363"/>
    </source>
</evidence>
<comment type="similarity">
    <text evidence="1 3">Belongs to the short-chain dehydrogenases/reductases (SDR) family.</text>
</comment>
<dbReference type="Pfam" id="PF00106">
    <property type="entry name" value="adh_short"/>
    <property type="match status" value="1"/>
</dbReference>
<proteinExistence type="inferred from homology"/>
<comment type="caution">
    <text evidence="4">The sequence shown here is derived from an EMBL/GenBank/DDBJ whole genome shotgun (WGS) entry which is preliminary data.</text>
</comment>
<reference evidence="4" key="1">
    <citation type="submission" date="2023-04" db="EMBL/GenBank/DDBJ databases">
        <title>Aspergillus oryzae NBRC 4228.</title>
        <authorList>
            <person name="Ichikawa N."/>
            <person name="Sato H."/>
            <person name="Tonouchi N."/>
        </authorList>
    </citation>
    <scope>NUCLEOTIDE SEQUENCE</scope>
    <source>
        <strain evidence="4">NBRC 4228</strain>
    </source>
</reference>
<dbReference type="AlphaFoldDB" id="A0AAN5BQ62"/>
<evidence type="ECO:0000256" key="2">
    <source>
        <dbReference type="ARBA" id="ARBA00023002"/>
    </source>
</evidence>
<dbReference type="Gene3D" id="3.40.50.720">
    <property type="entry name" value="NAD(P)-binding Rossmann-like Domain"/>
    <property type="match status" value="1"/>
</dbReference>
<accession>A0AAN5BQ62</accession>
<gene>
    <name evidence="4" type="ORF">Aory04_000375200</name>
</gene>
<dbReference type="PANTHER" id="PTHR24322:SF736">
    <property type="entry name" value="RETINOL DEHYDROGENASE 10"/>
    <property type="match status" value="1"/>
</dbReference>
<sequence length="303" mass="33796">MSANHLLQLFLDKAKILFSQLSPNAQNYLSRPFVHKAIALVAAIQSLRMANRYLSQRAQNNWVRSRPWDASKELVLLTGGTSNVFFYKVDLTSSAAIKEIATKIRRDHGHPTVLINNAGVGFGGTILDEPEEKIRLTVEVNTLAHFWTVKEFLPSMIKNDHGHIVNIASMASFVALGEMADYACSKAGALAFHESLTQEIKHCVIHPLWVQTPMINDLAQYRSQFGQPIMTPEKVSQAVMKQLVNGNGGQVVVPSSQGLAAMIRGLPNWIQERLRDRASQSFVRLRRLEQELAGSQVQQRAMT</sequence>
<dbReference type="Proteomes" id="UP001165205">
    <property type="component" value="Unassembled WGS sequence"/>
</dbReference>
<keyword evidence="2" id="KW-0560">Oxidoreductase</keyword>
<protein>
    <submittedName>
        <fullName evidence="4">Unnamed protein product</fullName>
    </submittedName>
</protein>
<dbReference type="InterPro" id="IPR036291">
    <property type="entry name" value="NAD(P)-bd_dom_sf"/>
</dbReference>
<dbReference type="InterPro" id="IPR002347">
    <property type="entry name" value="SDR_fam"/>
</dbReference>
<dbReference type="PRINTS" id="PR00081">
    <property type="entry name" value="GDHRDH"/>
</dbReference>
<dbReference type="EMBL" id="BSYA01000032">
    <property type="protein sequence ID" value="GMG27058.1"/>
    <property type="molecule type" value="Genomic_DNA"/>
</dbReference>
<evidence type="ECO:0000313" key="5">
    <source>
        <dbReference type="Proteomes" id="UP001165205"/>
    </source>
</evidence>
<dbReference type="GO" id="GO:0016616">
    <property type="term" value="F:oxidoreductase activity, acting on the CH-OH group of donors, NAD or NADP as acceptor"/>
    <property type="evidence" value="ECO:0007669"/>
    <property type="project" value="TreeGrafter"/>
</dbReference>